<dbReference type="HOGENOM" id="CLU_3049386_0_0_6"/>
<accession>A0A0K0GQ81</accession>
<dbReference type="Proteomes" id="UP000001740">
    <property type="component" value="Chromosome"/>
</dbReference>
<organism evidence="1 2">
    <name type="scientific">Xanthomonas oryzae pv. oryzae (strain PXO99A)</name>
    <dbReference type="NCBI Taxonomy" id="360094"/>
    <lineage>
        <taxon>Bacteria</taxon>
        <taxon>Pseudomonadati</taxon>
        <taxon>Pseudomonadota</taxon>
        <taxon>Gammaproteobacteria</taxon>
        <taxon>Lysobacterales</taxon>
        <taxon>Lysobacteraceae</taxon>
        <taxon>Xanthomonas</taxon>
    </lineage>
</organism>
<name>A0A0K0GQ81_XANOP</name>
<dbReference type="KEGG" id="xop:PXO_02927"/>
<dbReference type="EMBL" id="CP000967">
    <property type="protein sequence ID" value="ACD61287.1"/>
    <property type="molecule type" value="Genomic_DNA"/>
</dbReference>
<protein>
    <submittedName>
        <fullName evidence="1">Uncharacterized protein</fullName>
    </submittedName>
</protein>
<evidence type="ECO:0000313" key="2">
    <source>
        <dbReference type="Proteomes" id="UP000001740"/>
    </source>
</evidence>
<gene>
    <name evidence="1" type="ordered locus">PXO_02927</name>
</gene>
<evidence type="ECO:0000313" key="1">
    <source>
        <dbReference type="EMBL" id="ACD61287.1"/>
    </source>
</evidence>
<reference evidence="1 2" key="1">
    <citation type="journal article" date="2008" name="BMC Genomics">
        <title>Genome sequence and rapid evolution of the rice pathogen Xanthomonas oryzae pv. oryzae PXO99A.</title>
        <authorList>
            <person name="Salzberg S.L."/>
            <person name="Sommer D.D."/>
            <person name="Schatz M.C."/>
            <person name="Phillippy A.M."/>
            <person name="Rabinowicz P.D."/>
            <person name="Tsuge S."/>
            <person name="Furutani A."/>
            <person name="Ochiai H."/>
            <person name="Delcher A.L."/>
            <person name="Kelley D."/>
            <person name="Madupu R."/>
            <person name="Puiu D."/>
            <person name="Radune D."/>
            <person name="Shumway M."/>
            <person name="Trapnell C."/>
            <person name="Aparna G."/>
            <person name="Jha G."/>
            <person name="Pandey A."/>
            <person name="Patil P.B."/>
            <person name="Ishihara H."/>
            <person name="Meyer D.F."/>
            <person name="Szurek B."/>
            <person name="Verdier V."/>
            <person name="Koebnik R."/>
            <person name="Dow J.M."/>
            <person name="Ryan R.P."/>
            <person name="Hirata H."/>
            <person name="Tsuyumu S."/>
            <person name="Won Lee S."/>
            <person name="Seo Y.S."/>
            <person name="Sriariyanum M."/>
            <person name="Ronald P.C."/>
            <person name="Sonti R.V."/>
            <person name="Van Sluys M.A."/>
            <person name="Leach J.E."/>
            <person name="White F.F."/>
            <person name="Bogdanove A.J."/>
        </authorList>
    </citation>
    <scope>NUCLEOTIDE SEQUENCE [LARGE SCALE GENOMIC DNA]</scope>
    <source>
        <strain evidence="1 2">PXO99A</strain>
    </source>
</reference>
<dbReference type="AlphaFoldDB" id="A0A0K0GQ81"/>
<sequence length="54" mass="5785">MSRDHRESRLALYAPQAQQEHQHATAARGRICGASCVQIGGAGLLFAHFPGSQP</sequence>
<proteinExistence type="predicted"/>